<dbReference type="EMBL" id="JBHTLS010000134">
    <property type="protein sequence ID" value="MFD1107103.1"/>
    <property type="molecule type" value="Genomic_DNA"/>
</dbReference>
<comment type="caution">
    <text evidence="1">The sequence shown here is derived from an EMBL/GenBank/DDBJ whole genome shotgun (WGS) entry which is preliminary data.</text>
</comment>
<dbReference type="SUPFAM" id="SSF52540">
    <property type="entry name" value="P-loop containing nucleoside triphosphate hydrolases"/>
    <property type="match status" value="1"/>
</dbReference>
<dbReference type="EC" id="2.8.2.-" evidence="1"/>
<dbReference type="Proteomes" id="UP001597203">
    <property type="component" value="Unassembled WGS sequence"/>
</dbReference>
<organism evidence="1 2">
    <name type="scientific">Sphingobium olei</name>
    <dbReference type="NCBI Taxonomy" id="420955"/>
    <lineage>
        <taxon>Bacteria</taxon>
        <taxon>Pseudomonadati</taxon>
        <taxon>Pseudomonadota</taxon>
        <taxon>Alphaproteobacteria</taxon>
        <taxon>Sphingomonadales</taxon>
        <taxon>Sphingomonadaceae</taxon>
        <taxon>Sphingobium</taxon>
    </lineage>
</organism>
<reference evidence="2" key="1">
    <citation type="journal article" date="2019" name="Int. J. Syst. Evol. Microbiol.">
        <title>The Global Catalogue of Microorganisms (GCM) 10K type strain sequencing project: providing services to taxonomists for standard genome sequencing and annotation.</title>
        <authorList>
            <consortium name="The Broad Institute Genomics Platform"/>
            <consortium name="The Broad Institute Genome Sequencing Center for Infectious Disease"/>
            <person name="Wu L."/>
            <person name="Ma J."/>
        </authorList>
    </citation>
    <scope>NUCLEOTIDE SEQUENCE [LARGE SCALE GENOMIC DNA]</scope>
    <source>
        <strain evidence="2">CCUG 54329</strain>
    </source>
</reference>
<gene>
    <name evidence="1" type="ORF">ACFQ24_19740</name>
</gene>
<dbReference type="Pfam" id="PF13469">
    <property type="entry name" value="Sulfotransfer_3"/>
    <property type="match status" value="1"/>
</dbReference>
<evidence type="ECO:0000313" key="1">
    <source>
        <dbReference type="EMBL" id="MFD1107103.1"/>
    </source>
</evidence>
<protein>
    <submittedName>
        <fullName evidence="1">Sulfotransferase family protein</fullName>
        <ecNumber evidence="1">2.8.2.-</ecNumber>
    </submittedName>
</protein>
<dbReference type="Gene3D" id="3.40.50.300">
    <property type="entry name" value="P-loop containing nucleotide triphosphate hydrolases"/>
    <property type="match status" value="1"/>
</dbReference>
<proteinExistence type="predicted"/>
<accession>A0ABW3P806</accession>
<keyword evidence="2" id="KW-1185">Reference proteome</keyword>
<sequence length="324" mass="37234">MRLDDERYHYARLPRADFFLRRALRKPTIDSALYADAALTQEQRLHLEAVAASAQRRFEDRQLLFIYGVMPRSGTNFLYELLLRVPPFARSRIDFAEMPILAGEDYFRGATDLIGRVHPPSAEAFGRMEWMSYAVSGFRNRLLDLAEPGSVTLIKTPLVWNIELFPTLFPQDRMIFIVRDARYIVDSFMRTFARTPMSRTFEDVCMETRMAMDKSEAFLAQQPADRVMPLRYEEVVRDKGGALRNIFDWMGIEPGVIDSAIEHLPIYGSSTHSRGTGGAVDWKPVEADGSFDPTSRPLDWTEAQKRVFARTCGEANRRQGYPDR</sequence>
<dbReference type="InterPro" id="IPR027417">
    <property type="entry name" value="P-loop_NTPase"/>
</dbReference>
<dbReference type="GO" id="GO:0016740">
    <property type="term" value="F:transferase activity"/>
    <property type="evidence" value="ECO:0007669"/>
    <property type="project" value="UniProtKB-KW"/>
</dbReference>
<dbReference type="RefSeq" id="WP_380914351.1">
    <property type="nucleotide sequence ID" value="NZ_JBHTLS010000134.1"/>
</dbReference>
<keyword evidence="1" id="KW-0808">Transferase</keyword>
<evidence type="ECO:0000313" key="2">
    <source>
        <dbReference type="Proteomes" id="UP001597203"/>
    </source>
</evidence>
<name>A0ABW3P806_9SPHN</name>